<dbReference type="EMBL" id="FLRJ01000650">
    <property type="protein sequence ID" value="SBT74170.1"/>
    <property type="molecule type" value="Genomic_DNA"/>
</dbReference>
<evidence type="ECO:0000256" key="1">
    <source>
        <dbReference type="SAM" id="Phobius"/>
    </source>
</evidence>
<name>A0A1C3KJV3_PLAOA</name>
<protein>
    <submittedName>
        <fullName evidence="2">PIR protein</fullName>
    </submittedName>
</protein>
<evidence type="ECO:0000313" key="3">
    <source>
        <dbReference type="Proteomes" id="UP000243200"/>
    </source>
</evidence>
<proteinExistence type="predicted"/>
<evidence type="ECO:0000313" key="2">
    <source>
        <dbReference type="EMBL" id="SBT74170.1"/>
    </source>
</evidence>
<dbReference type="VEuPathDB" id="PlasmoDB:POWCR01_000189100"/>
<keyword evidence="1" id="KW-0472">Membrane</keyword>
<dbReference type="VEuPathDB" id="PlasmoDB:PocGH01_00188600"/>
<dbReference type="OrthoDB" id="10313686at2759"/>
<gene>
    <name evidence="2" type="primary">PowCR01_000189100</name>
    <name evidence="2" type="ORF">POWCR01_000189100</name>
</gene>
<feature type="transmembrane region" description="Helical" evidence="1">
    <location>
        <begin position="187"/>
        <end position="211"/>
    </location>
</feature>
<reference evidence="2 3" key="1">
    <citation type="submission" date="2016-06" db="EMBL/GenBank/DDBJ databases">
        <authorList>
            <consortium name="Pathogen Informatics"/>
        </authorList>
    </citation>
    <scope>NUCLEOTIDE SEQUENCE [LARGE SCALE GENOMIC DNA]</scope>
</reference>
<keyword evidence="1" id="KW-1133">Transmembrane helix</keyword>
<dbReference type="InterPro" id="IPR008780">
    <property type="entry name" value="Plasmodium_Vir"/>
</dbReference>
<accession>A0A1C3KJV3</accession>
<keyword evidence="1" id="KW-0812">Transmembrane</keyword>
<organism evidence="2 3">
    <name type="scientific">Plasmodium ovale</name>
    <name type="common">malaria parasite P. ovale</name>
    <dbReference type="NCBI Taxonomy" id="36330"/>
    <lineage>
        <taxon>Eukaryota</taxon>
        <taxon>Sar</taxon>
        <taxon>Alveolata</taxon>
        <taxon>Apicomplexa</taxon>
        <taxon>Aconoidasida</taxon>
        <taxon>Haemosporida</taxon>
        <taxon>Plasmodiidae</taxon>
        <taxon>Plasmodium</taxon>
        <taxon>Plasmodium (Plasmodium)</taxon>
    </lineage>
</organism>
<dbReference type="AlphaFoldDB" id="A0A1C3KJV3"/>
<sequence>MTPDSCIPKELKKGDYYEIFFKIIKKFSNVNDVSSAKVFQSNNIFLRNVALHFSEHYNNAKSTCLINEKCSGRCDALCEYLNLWLDEKRDLYTSGSKCAYNKKLWDEYIEDLWTVLKKESGETAFKCERTNAAVNNNFPVEGIHKDCNNSTPAQFSLTCDNVPDHDLKEIQYIDRPISTASKIASSMGYAFFVIFLIYVFFYKFTPLGLWFNRLIKEKKRKWVNTDEEEIQEFMRTSENSDMHFENRGIGLNYHSSRNSHI</sequence>
<dbReference type="Proteomes" id="UP000243200">
    <property type="component" value="Unassembled WGS sequence"/>
</dbReference>
<dbReference type="Pfam" id="PF05795">
    <property type="entry name" value="Plasmodium_Vir"/>
    <property type="match status" value="1"/>
</dbReference>